<evidence type="ECO:0000256" key="5">
    <source>
        <dbReference type="ARBA" id="ARBA00022737"/>
    </source>
</evidence>
<feature type="domain" description="RING-type" evidence="11">
    <location>
        <begin position="73"/>
        <end position="126"/>
    </location>
</feature>
<evidence type="ECO:0000313" key="14">
    <source>
        <dbReference type="Proteomes" id="UP000799302"/>
    </source>
</evidence>
<dbReference type="PROSITE" id="PS50089">
    <property type="entry name" value="ZF_RING_2"/>
    <property type="match status" value="1"/>
</dbReference>
<dbReference type="EMBL" id="MU004232">
    <property type="protein sequence ID" value="KAF2672067.1"/>
    <property type="molecule type" value="Genomic_DNA"/>
</dbReference>
<dbReference type="InterPro" id="IPR031127">
    <property type="entry name" value="E3_UB_ligase_RBR"/>
</dbReference>
<evidence type="ECO:0000313" key="13">
    <source>
        <dbReference type="EMBL" id="KAF2672067.1"/>
    </source>
</evidence>
<evidence type="ECO:0000256" key="3">
    <source>
        <dbReference type="ARBA" id="ARBA00022679"/>
    </source>
</evidence>
<dbReference type="InterPro" id="IPR013083">
    <property type="entry name" value="Znf_RING/FYVE/PHD"/>
</dbReference>
<keyword evidence="6 9" id="KW-0863">Zinc-finger</keyword>
<keyword evidence="7" id="KW-0833">Ubl conjugation pathway</keyword>
<keyword evidence="4" id="KW-0479">Metal-binding</keyword>
<evidence type="ECO:0000256" key="2">
    <source>
        <dbReference type="ARBA" id="ARBA00012251"/>
    </source>
</evidence>
<evidence type="ECO:0000256" key="7">
    <source>
        <dbReference type="ARBA" id="ARBA00022786"/>
    </source>
</evidence>
<dbReference type="AlphaFoldDB" id="A0A6A6UKT6"/>
<dbReference type="Proteomes" id="UP000799302">
    <property type="component" value="Unassembled WGS sequence"/>
</dbReference>
<keyword evidence="8" id="KW-0862">Zinc</keyword>
<evidence type="ECO:0000256" key="8">
    <source>
        <dbReference type="ARBA" id="ARBA00022833"/>
    </source>
</evidence>
<feature type="compositionally biased region" description="Low complexity" evidence="10">
    <location>
        <begin position="31"/>
        <end position="43"/>
    </location>
</feature>
<evidence type="ECO:0000256" key="9">
    <source>
        <dbReference type="PROSITE-ProRule" id="PRU00175"/>
    </source>
</evidence>
<evidence type="ECO:0000259" key="11">
    <source>
        <dbReference type="PROSITE" id="PS50089"/>
    </source>
</evidence>
<gene>
    <name evidence="13" type="ORF">BT63DRAFT_187029</name>
</gene>
<dbReference type="OrthoDB" id="1431934at2759"/>
<evidence type="ECO:0000259" key="12">
    <source>
        <dbReference type="PROSITE" id="PS51873"/>
    </source>
</evidence>
<keyword evidence="14" id="KW-1185">Reference proteome</keyword>
<feature type="region of interest" description="Disordered" evidence="10">
    <location>
        <begin position="15"/>
        <end position="53"/>
    </location>
</feature>
<dbReference type="PANTHER" id="PTHR11685">
    <property type="entry name" value="RBR FAMILY RING FINGER AND IBR DOMAIN-CONTAINING"/>
    <property type="match status" value="1"/>
</dbReference>
<dbReference type="SUPFAM" id="SSF57850">
    <property type="entry name" value="RING/U-box"/>
    <property type="match status" value="2"/>
</dbReference>
<dbReference type="GO" id="GO:0061630">
    <property type="term" value="F:ubiquitin protein ligase activity"/>
    <property type="evidence" value="ECO:0007669"/>
    <property type="project" value="UniProtKB-EC"/>
</dbReference>
<dbReference type="CDD" id="cd20335">
    <property type="entry name" value="BRcat_RBR"/>
    <property type="match status" value="1"/>
</dbReference>
<evidence type="ECO:0000256" key="1">
    <source>
        <dbReference type="ARBA" id="ARBA00001798"/>
    </source>
</evidence>
<protein>
    <recommendedName>
        <fullName evidence="2">RBR-type E3 ubiquitin transferase</fullName>
        <ecNumber evidence="2">2.3.2.31</ecNumber>
    </recommendedName>
</protein>
<dbReference type="InterPro" id="IPR001841">
    <property type="entry name" value="Znf_RING"/>
</dbReference>
<dbReference type="PROSITE" id="PS51873">
    <property type="entry name" value="TRIAD"/>
    <property type="match status" value="1"/>
</dbReference>
<sequence length="330" mass="37444">MTLFSSIYKILRSPSTRKRENELRRVHASKTSRSPSSDTTGSPTPSPIASKESPILANTNASRIHVRISMHYCKVCCRRFPVSPDTTPPSSTCKHPVSTCSDCLDQWFSTLLTTNAPSNMICPDCTELLSYADMRKVVAIDIFAKYDRALLLDHLTKESFYWCAFKRCKSGQFHTPYYTTRCPRTRMKCAACGFDQCIKHAQAWHIGRTCEAYDTEKRLEVIDQERKSLGYLNKKAKRCPNPKCGILVQKQGGCDHMTCNKCQHQFCWRCLANYALIRDHGNNFHRLDCKWHPKQLDKKPDISIDAAFAAALAAGEAQDLRLIAAQFGFL</sequence>
<evidence type="ECO:0000256" key="10">
    <source>
        <dbReference type="SAM" id="MobiDB-lite"/>
    </source>
</evidence>
<dbReference type="InterPro" id="IPR044066">
    <property type="entry name" value="TRIAD_supradom"/>
</dbReference>
<dbReference type="GO" id="GO:0008270">
    <property type="term" value="F:zinc ion binding"/>
    <property type="evidence" value="ECO:0007669"/>
    <property type="project" value="UniProtKB-KW"/>
</dbReference>
<dbReference type="SMART" id="SM00647">
    <property type="entry name" value="IBR"/>
    <property type="match status" value="2"/>
</dbReference>
<comment type="catalytic activity">
    <reaction evidence="1">
        <text>[E2 ubiquitin-conjugating enzyme]-S-ubiquitinyl-L-cysteine + [acceptor protein]-L-lysine = [E2 ubiquitin-conjugating enzyme]-L-cysteine + [acceptor protein]-N(6)-ubiquitinyl-L-lysine.</text>
        <dbReference type="EC" id="2.3.2.31"/>
    </reaction>
</comment>
<dbReference type="GO" id="GO:0016567">
    <property type="term" value="P:protein ubiquitination"/>
    <property type="evidence" value="ECO:0007669"/>
    <property type="project" value="InterPro"/>
</dbReference>
<evidence type="ECO:0000256" key="6">
    <source>
        <dbReference type="ARBA" id="ARBA00022771"/>
    </source>
</evidence>
<dbReference type="Pfam" id="PF01485">
    <property type="entry name" value="IBR"/>
    <property type="match status" value="2"/>
</dbReference>
<dbReference type="Gene3D" id="1.20.120.1750">
    <property type="match status" value="1"/>
</dbReference>
<keyword evidence="5" id="KW-0677">Repeat</keyword>
<keyword evidence="3" id="KW-0808">Transferase</keyword>
<evidence type="ECO:0000256" key="4">
    <source>
        <dbReference type="ARBA" id="ARBA00022723"/>
    </source>
</evidence>
<feature type="domain" description="RING-type" evidence="12">
    <location>
        <begin position="69"/>
        <end position="289"/>
    </location>
</feature>
<reference evidence="13" key="1">
    <citation type="journal article" date="2020" name="Stud. Mycol.">
        <title>101 Dothideomycetes genomes: a test case for predicting lifestyles and emergence of pathogens.</title>
        <authorList>
            <person name="Haridas S."/>
            <person name="Albert R."/>
            <person name="Binder M."/>
            <person name="Bloem J."/>
            <person name="Labutti K."/>
            <person name="Salamov A."/>
            <person name="Andreopoulos B."/>
            <person name="Baker S."/>
            <person name="Barry K."/>
            <person name="Bills G."/>
            <person name="Bluhm B."/>
            <person name="Cannon C."/>
            <person name="Castanera R."/>
            <person name="Culley D."/>
            <person name="Daum C."/>
            <person name="Ezra D."/>
            <person name="Gonzalez J."/>
            <person name="Henrissat B."/>
            <person name="Kuo A."/>
            <person name="Liang C."/>
            <person name="Lipzen A."/>
            <person name="Lutzoni F."/>
            <person name="Magnuson J."/>
            <person name="Mondo S."/>
            <person name="Nolan M."/>
            <person name="Ohm R."/>
            <person name="Pangilinan J."/>
            <person name="Park H.-J."/>
            <person name="Ramirez L."/>
            <person name="Alfaro M."/>
            <person name="Sun H."/>
            <person name="Tritt A."/>
            <person name="Yoshinaga Y."/>
            <person name="Zwiers L.-H."/>
            <person name="Turgeon B."/>
            <person name="Goodwin S."/>
            <person name="Spatafora J."/>
            <person name="Crous P."/>
            <person name="Grigoriev I."/>
        </authorList>
    </citation>
    <scope>NUCLEOTIDE SEQUENCE</scope>
    <source>
        <strain evidence="13">CBS 115976</strain>
    </source>
</reference>
<organism evidence="13 14">
    <name type="scientific">Microthyrium microscopicum</name>
    <dbReference type="NCBI Taxonomy" id="703497"/>
    <lineage>
        <taxon>Eukaryota</taxon>
        <taxon>Fungi</taxon>
        <taxon>Dikarya</taxon>
        <taxon>Ascomycota</taxon>
        <taxon>Pezizomycotina</taxon>
        <taxon>Dothideomycetes</taxon>
        <taxon>Dothideomycetes incertae sedis</taxon>
        <taxon>Microthyriales</taxon>
        <taxon>Microthyriaceae</taxon>
        <taxon>Microthyrium</taxon>
    </lineage>
</organism>
<dbReference type="EC" id="2.3.2.31" evidence="2"/>
<name>A0A6A6UKT6_9PEZI</name>
<dbReference type="Gene3D" id="3.30.40.10">
    <property type="entry name" value="Zinc/RING finger domain, C3HC4 (zinc finger)"/>
    <property type="match status" value="1"/>
</dbReference>
<dbReference type="InterPro" id="IPR002867">
    <property type="entry name" value="IBR_dom"/>
</dbReference>
<proteinExistence type="predicted"/>
<accession>A0A6A6UKT6</accession>